<sequence length="272" mass="29847">MPDQHGGMDIIFVAGRVRAVTDHQTVQSYRPTARRTRLRYAYALTRSATASDADSTYTLGGIAGKLASYSQRPPSLPKPVFPTRSTISDESLPRHRSSTPTPEPTVLSTAELDQIAIPPVPASVHIPIQTHPDAPPPPEQSLQGSPKMSRMTNRRSLKRPTSRSRCGCGFGLEREHVKFVFSPMRRGTKRSIDLDEAADDSIGERGGEADGQLYGDVVMDDSDAEMETDLDASAKERGGHTKKDVQTKGGQRQDTRVYINENSPRKANQVRP</sequence>
<feature type="compositionally biased region" description="Acidic residues" evidence="1">
    <location>
        <begin position="218"/>
        <end position="230"/>
    </location>
</feature>
<keyword evidence="3" id="KW-1185">Reference proteome</keyword>
<reference evidence="2 3" key="1">
    <citation type="submission" date="2014-04" db="EMBL/GenBank/DDBJ databases">
        <authorList>
            <consortium name="DOE Joint Genome Institute"/>
            <person name="Kuo A."/>
            <person name="Kohler A."/>
            <person name="Costa M.D."/>
            <person name="Nagy L.G."/>
            <person name="Floudas D."/>
            <person name="Copeland A."/>
            <person name="Barry K.W."/>
            <person name="Cichocki N."/>
            <person name="Veneault-Fourrey C."/>
            <person name="LaButti K."/>
            <person name="Lindquist E.A."/>
            <person name="Lipzen A."/>
            <person name="Lundell T."/>
            <person name="Morin E."/>
            <person name="Murat C."/>
            <person name="Sun H."/>
            <person name="Tunlid A."/>
            <person name="Henrissat B."/>
            <person name="Grigoriev I.V."/>
            <person name="Hibbett D.S."/>
            <person name="Martin F."/>
            <person name="Nordberg H.P."/>
            <person name="Cantor M.N."/>
            <person name="Hua S.X."/>
        </authorList>
    </citation>
    <scope>NUCLEOTIDE SEQUENCE [LARGE SCALE GENOMIC DNA]</scope>
    <source>
        <strain evidence="2 3">441</strain>
    </source>
</reference>
<accession>A0A0C9YP80</accession>
<dbReference type="EMBL" id="KN834111">
    <property type="protein sequence ID" value="KIK12162.1"/>
    <property type="molecule type" value="Genomic_DNA"/>
</dbReference>
<evidence type="ECO:0000313" key="2">
    <source>
        <dbReference type="EMBL" id="KIK12162.1"/>
    </source>
</evidence>
<feature type="region of interest" description="Disordered" evidence="1">
    <location>
        <begin position="192"/>
        <end position="272"/>
    </location>
</feature>
<feature type="region of interest" description="Disordered" evidence="1">
    <location>
        <begin position="67"/>
        <end position="106"/>
    </location>
</feature>
<feature type="region of interest" description="Disordered" evidence="1">
    <location>
        <begin position="128"/>
        <end position="164"/>
    </location>
</feature>
<feature type="compositionally biased region" description="Basic and acidic residues" evidence="1">
    <location>
        <begin position="232"/>
        <end position="255"/>
    </location>
</feature>
<reference evidence="3" key="2">
    <citation type="submission" date="2015-01" db="EMBL/GenBank/DDBJ databases">
        <title>Evolutionary Origins and Diversification of the Mycorrhizal Mutualists.</title>
        <authorList>
            <consortium name="DOE Joint Genome Institute"/>
            <consortium name="Mycorrhizal Genomics Consortium"/>
            <person name="Kohler A."/>
            <person name="Kuo A."/>
            <person name="Nagy L.G."/>
            <person name="Floudas D."/>
            <person name="Copeland A."/>
            <person name="Barry K.W."/>
            <person name="Cichocki N."/>
            <person name="Veneault-Fourrey C."/>
            <person name="LaButti K."/>
            <person name="Lindquist E.A."/>
            <person name="Lipzen A."/>
            <person name="Lundell T."/>
            <person name="Morin E."/>
            <person name="Murat C."/>
            <person name="Riley R."/>
            <person name="Ohm R."/>
            <person name="Sun H."/>
            <person name="Tunlid A."/>
            <person name="Henrissat B."/>
            <person name="Grigoriev I.V."/>
            <person name="Hibbett D.S."/>
            <person name="Martin F."/>
        </authorList>
    </citation>
    <scope>NUCLEOTIDE SEQUENCE [LARGE SCALE GENOMIC DNA]</scope>
    <source>
        <strain evidence="3">441</strain>
    </source>
</reference>
<feature type="compositionally biased region" description="Polar residues" evidence="1">
    <location>
        <begin position="260"/>
        <end position="272"/>
    </location>
</feature>
<gene>
    <name evidence="2" type="ORF">PISMIDRAFT_18937</name>
</gene>
<evidence type="ECO:0000313" key="3">
    <source>
        <dbReference type="Proteomes" id="UP000054018"/>
    </source>
</evidence>
<proteinExistence type="predicted"/>
<name>A0A0C9YP80_9AGAM</name>
<evidence type="ECO:0000256" key="1">
    <source>
        <dbReference type="SAM" id="MobiDB-lite"/>
    </source>
</evidence>
<dbReference type="HOGENOM" id="CLU_1023483_0_0_1"/>
<feature type="compositionally biased region" description="Basic residues" evidence="1">
    <location>
        <begin position="152"/>
        <end position="162"/>
    </location>
</feature>
<dbReference type="OrthoDB" id="2682603at2759"/>
<organism evidence="2 3">
    <name type="scientific">Pisolithus microcarpus 441</name>
    <dbReference type="NCBI Taxonomy" id="765257"/>
    <lineage>
        <taxon>Eukaryota</taxon>
        <taxon>Fungi</taxon>
        <taxon>Dikarya</taxon>
        <taxon>Basidiomycota</taxon>
        <taxon>Agaricomycotina</taxon>
        <taxon>Agaricomycetes</taxon>
        <taxon>Agaricomycetidae</taxon>
        <taxon>Boletales</taxon>
        <taxon>Sclerodermatineae</taxon>
        <taxon>Pisolithaceae</taxon>
        <taxon>Pisolithus</taxon>
    </lineage>
</organism>
<dbReference type="Proteomes" id="UP000054018">
    <property type="component" value="Unassembled WGS sequence"/>
</dbReference>
<dbReference type="AlphaFoldDB" id="A0A0C9YP80"/>
<protein>
    <submittedName>
        <fullName evidence="2">Uncharacterized protein</fullName>
    </submittedName>
</protein>